<evidence type="ECO:0000256" key="5">
    <source>
        <dbReference type="PIRSR" id="PIRSR000097-2"/>
    </source>
</evidence>
<dbReference type="PANTHER" id="PTHR43827">
    <property type="entry name" value="2,5-DIKETO-D-GLUCONIC ACID REDUCTASE"/>
    <property type="match status" value="1"/>
</dbReference>
<evidence type="ECO:0000256" key="6">
    <source>
        <dbReference type="PIRSR" id="PIRSR000097-3"/>
    </source>
</evidence>
<dbReference type="Proteomes" id="UP000030993">
    <property type="component" value="Unassembled WGS sequence"/>
</dbReference>
<dbReference type="EMBL" id="JSCE01000173">
    <property type="protein sequence ID" value="KHM51776.1"/>
    <property type="molecule type" value="Genomic_DNA"/>
</dbReference>
<organism evidence="8 9">
    <name type="scientific">Anaerovibrio lipolyticus</name>
    <dbReference type="NCBI Taxonomy" id="82374"/>
    <lineage>
        <taxon>Bacteria</taxon>
        <taxon>Bacillati</taxon>
        <taxon>Bacillota</taxon>
        <taxon>Negativicutes</taxon>
        <taxon>Selenomonadales</taxon>
        <taxon>Selenomonadaceae</taxon>
        <taxon>Anaerovibrio</taxon>
    </lineage>
</organism>
<feature type="active site" description="Proton donor" evidence="4">
    <location>
        <position position="49"/>
    </location>
</feature>
<dbReference type="SUPFAM" id="SSF51430">
    <property type="entry name" value="NAD(P)-linked oxidoreductase"/>
    <property type="match status" value="1"/>
</dbReference>
<evidence type="ECO:0000256" key="3">
    <source>
        <dbReference type="ARBA" id="ARBA00023002"/>
    </source>
</evidence>
<evidence type="ECO:0000313" key="8">
    <source>
        <dbReference type="EMBL" id="KHM51776.1"/>
    </source>
</evidence>
<keyword evidence="3" id="KW-0560">Oxidoreductase</keyword>
<proteinExistence type="inferred from homology"/>
<feature type="site" description="Lowers pKa of active site Tyr" evidence="6">
    <location>
        <position position="74"/>
    </location>
</feature>
<dbReference type="InterPro" id="IPR036812">
    <property type="entry name" value="NAD(P)_OxRdtase_dom_sf"/>
</dbReference>
<evidence type="ECO:0000256" key="2">
    <source>
        <dbReference type="ARBA" id="ARBA00022857"/>
    </source>
</evidence>
<dbReference type="PRINTS" id="PR00069">
    <property type="entry name" value="ALDKETRDTASE"/>
</dbReference>
<keyword evidence="9" id="KW-1185">Reference proteome</keyword>
<feature type="domain" description="NADP-dependent oxidoreductase" evidence="7">
    <location>
        <begin position="15"/>
        <end position="264"/>
    </location>
</feature>
<dbReference type="PANTHER" id="PTHR43827:SF3">
    <property type="entry name" value="NADP-DEPENDENT OXIDOREDUCTASE DOMAIN-CONTAINING PROTEIN"/>
    <property type="match status" value="1"/>
</dbReference>
<feature type="binding site" evidence="5">
    <location>
        <position position="107"/>
    </location>
    <ligand>
        <name>substrate</name>
    </ligand>
</feature>
<dbReference type="PROSITE" id="PS00062">
    <property type="entry name" value="ALDOKETO_REDUCTASE_2"/>
    <property type="match status" value="1"/>
</dbReference>
<dbReference type="GO" id="GO:0016616">
    <property type="term" value="F:oxidoreductase activity, acting on the CH-OH group of donors, NAD or NADP as acceptor"/>
    <property type="evidence" value="ECO:0007669"/>
    <property type="project" value="UniProtKB-ARBA"/>
</dbReference>
<dbReference type="PROSITE" id="PS00063">
    <property type="entry name" value="ALDOKETO_REDUCTASE_3"/>
    <property type="match status" value="1"/>
</dbReference>
<sequence>MVELKLSNGVGIPQLGMGTWQINDRGSLLEIIKAGYGLGYSLIDTAAAYSNEMAIGKVLEKLGIPREKLFLSDKVWNTNRGFDAVQEACRRSLKKLKTDYLDLYLIHWPASPKLHEAWESINAETWRGMEKLYEDGLVRAIGVCNFKIHHLEALFKTSEIVPMVNQLELHPGMPQLDLVSFCRGHNICIEASSPLGNGEILTNETLIALSQTKGKTVAQICLRYGVEKGLILIPKTTSTERLRENKGIYDFTLSPQEVSMIDSLPYCGGIGIDPDEVTEFG</sequence>
<dbReference type="FunFam" id="3.20.20.100:FF:000002">
    <property type="entry name" value="2,5-diketo-D-gluconic acid reductase A"/>
    <property type="match status" value="1"/>
</dbReference>
<dbReference type="Gene3D" id="3.20.20.100">
    <property type="entry name" value="NADP-dependent oxidoreductase domain"/>
    <property type="match status" value="1"/>
</dbReference>
<keyword evidence="2" id="KW-0521">NADP</keyword>
<gene>
    <name evidence="8" type="ORF">NZ47_08695</name>
</gene>
<dbReference type="STRING" id="82374.NZ47_08695"/>
<protein>
    <recommendedName>
        <fullName evidence="7">NADP-dependent oxidoreductase domain-containing protein</fullName>
    </recommendedName>
</protein>
<dbReference type="InterPro" id="IPR020471">
    <property type="entry name" value="AKR"/>
</dbReference>
<evidence type="ECO:0000313" key="9">
    <source>
        <dbReference type="Proteomes" id="UP000030993"/>
    </source>
</evidence>
<evidence type="ECO:0000256" key="1">
    <source>
        <dbReference type="ARBA" id="ARBA00007905"/>
    </source>
</evidence>
<dbReference type="InterPro" id="IPR023210">
    <property type="entry name" value="NADP_OxRdtase_dom"/>
</dbReference>
<evidence type="ECO:0000256" key="4">
    <source>
        <dbReference type="PIRSR" id="PIRSR000097-1"/>
    </source>
</evidence>
<dbReference type="PIRSF" id="PIRSF000097">
    <property type="entry name" value="AKR"/>
    <property type="match status" value="1"/>
</dbReference>
<name>A0A0B2JYW5_9FIRM</name>
<evidence type="ECO:0000259" key="7">
    <source>
        <dbReference type="Pfam" id="PF00248"/>
    </source>
</evidence>
<comment type="similarity">
    <text evidence="1">Belongs to the aldo/keto reductase family.</text>
</comment>
<dbReference type="InterPro" id="IPR018170">
    <property type="entry name" value="Aldo/ket_reductase_CS"/>
</dbReference>
<dbReference type="Pfam" id="PF00248">
    <property type="entry name" value="Aldo_ket_red"/>
    <property type="match status" value="1"/>
</dbReference>
<dbReference type="CDD" id="cd19071">
    <property type="entry name" value="AKR_AKR1-5-like"/>
    <property type="match status" value="1"/>
</dbReference>
<reference evidence="8 9" key="1">
    <citation type="journal article" date="2013" name="PLoS ONE">
        <title>Identification and characterization of three novel lipases belonging to families II and V from Anaerovibrio lipolyticus 5ST.</title>
        <authorList>
            <person name="Prive F."/>
            <person name="Kaderbhai N.N."/>
            <person name="Girdwood S."/>
            <person name="Worgan H.J."/>
            <person name="Pinloche E."/>
            <person name="Scollan N.D."/>
            <person name="Huws S.A."/>
            <person name="Newbold C.J."/>
        </authorList>
    </citation>
    <scope>NUCLEOTIDE SEQUENCE [LARGE SCALE GENOMIC DNA]</scope>
    <source>
        <strain evidence="8 9">5S</strain>
    </source>
</reference>
<comment type="caution">
    <text evidence="8">The sequence shown here is derived from an EMBL/GenBank/DDBJ whole genome shotgun (WGS) entry which is preliminary data.</text>
</comment>
<dbReference type="RefSeq" id="WP_039209343.1">
    <property type="nucleotide sequence ID" value="NZ_JSCE01000173.1"/>
</dbReference>
<dbReference type="AlphaFoldDB" id="A0A0B2JYW5"/>
<accession>A0A0B2JYW5</accession>